<evidence type="ECO:0000259" key="1">
    <source>
        <dbReference type="Pfam" id="PF10006"/>
    </source>
</evidence>
<dbReference type="Pfam" id="PF10006">
    <property type="entry name" value="DUF2249"/>
    <property type="match status" value="1"/>
</dbReference>
<dbReference type="Proteomes" id="UP000574761">
    <property type="component" value="Unassembled WGS sequence"/>
</dbReference>
<dbReference type="EMBL" id="JACIEE010000002">
    <property type="protein sequence ID" value="MBB3975622.1"/>
    <property type="molecule type" value="Genomic_DNA"/>
</dbReference>
<feature type="domain" description="DUF2249" evidence="1">
    <location>
        <begin position="10"/>
        <end position="78"/>
    </location>
</feature>
<proteinExistence type="predicted"/>
<sequence>MSNSENIPLIDVRTIAPPERHPRIFGMLTALAPGGMMHVASDHDPRPLHYQIETRYPEQFEWTYLEQGPAVWRVSIKRHDSSGCDCCCGH</sequence>
<dbReference type="RefSeq" id="WP_183799475.1">
    <property type="nucleotide sequence ID" value="NZ_JACIEE010000002.1"/>
</dbReference>
<accession>A0A7W6D3W1</accession>
<organism evidence="2 3">
    <name type="scientific">Mycoplana azooxidifex</name>
    <dbReference type="NCBI Taxonomy" id="1636188"/>
    <lineage>
        <taxon>Bacteria</taxon>
        <taxon>Pseudomonadati</taxon>
        <taxon>Pseudomonadota</taxon>
        <taxon>Alphaproteobacteria</taxon>
        <taxon>Hyphomicrobiales</taxon>
        <taxon>Rhizobiaceae</taxon>
        <taxon>Mycoplana</taxon>
    </lineage>
</organism>
<name>A0A7W6D3W1_9HYPH</name>
<keyword evidence="3" id="KW-1185">Reference proteome</keyword>
<dbReference type="AlphaFoldDB" id="A0A7W6D3W1"/>
<gene>
    <name evidence="2" type="ORF">GGQ64_000809</name>
</gene>
<evidence type="ECO:0000313" key="2">
    <source>
        <dbReference type="EMBL" id="MBB3975622.1"/>
    </source>
</evidence>
<comment type="caution">
    <text evidence="2">The sequence shown here is derived from an EMBL/GenBank/DDBJ whole genome shotgun (WGS) entry which is preliminary data.</text>
</comment>
<protein>
    <submittedName>
        <fullName evidence="2">Uncharacterized protein (DUF2249 family)</fullName>
    </submittedName>
</protein>
<dbReference type="InterPro" id="IPR018720">
    <property type="entry name" value="DUF2249"/>
</dbReference>
<evidence type="ECO:0000313" key="3">
    <source>
        <dbReference type="Proteomes" id="UP000574761"/>
    </source>
</evidence>
<reference evidence="2 3" key="1">
    <citation type="submission" date="2020-08" db="EMBL/GenBank/DDBJ databases">
        <title>Genomic Encyclopedia of Type Strains, Phase IV (KMG-IV): sequencing the most valuable type-strain genomes for metagenomic binning, comparative biology and taxonomic classification.</title>
        <authorList>
            <person name="Goeker M."/>
        </authorList>
    </citation>
    <scope>NUCLEOTIDE SEQUENCE [LARGE SCALE GENOMIC DNA]</scope>
    <source>
        <strain evidence="2 3">DSM 100211</strain>
    </source>
</reference>